<dbReference type="OrthoDB" id="43639at2157"/>
<dbReference type="EMBL" id="CP029289">
    <property type="protein sequence ID" value="AWR95832.1"/>
    <property type="molecule type" value="Genomic_DNA"/>
</dbReference>
<name>A0A2U9IIG2_9CREN</name>
<dbReference type="PANTHER" id="PTHR16943:SF8">
    <property type="entry name" value="2-METHYLCITRATE DEHYDRATASE"/>
    <property type="match status" value="1"/>
</dbReference>
<feature type="domain" description="MmgE/PrpD C-terminal" evidence="3">
    <location>
        <begin position="256"/>
        <end position="400"/>
    </location>
</feature>
<dbReference type="Pfam" id="PF03972">
    <property type="entry name" value="MmgE_PrpD_N"/>
    <property type="match status" value="1"/>
</dbReference>
<dbReference type="GO" id="GO:0016829">
    <property type="term" value="F:lyase activity"/>
    <property type="evidence" value="ECO:0007669"/>
    <property type="project" value="InterPro"/>
</dbReference>
<dbReference type="GeneID" id="36833657"/>
<evidence type="ECO:0000259" key="2">
    <source>
        <dbReference type="Pfam" id="PF03972"/>
    </source>
</evidence>
<dbReference type="InterPro" id="IPR042188">
    <property type="entry name" value="MmgE/PrpD_sf_2"/>
</dbReference>
<feature type="domain" description="MmgE/PrpD N-terminal" evidence="2">
    <location>
        <begin position="6"/>
        <end position="230"/>
    </location>
</feature>
<dbReference type="InterPro" id="IPR005656">
    <property type="entry name" value="MmgE_PrpD"/>
</dbReference>
<dbReference type="Pfam" id="PF19305">
    <property type="entry name" value="MmgE_PrpD_C"/>
    <property type="match status" value="1"/>
</dbReference>
<organism evidence="4 5">
    <name type="scientific">Acidianus brierleyi</name>
    <dbReference type="NCBI Taxonomy" id="41673"/>
    <lineage>
        <taxon>Archaea</taxon>
        <taxon>Thermoproteota</taxon>
        <taxon>Thermoprotei</taxon>
        <taxon>Sulfolobales</taxon>
        <taxon>Sulfolobaceae</taxon>
        <taxon>Acidianus</taxon>
    </lineage>
</organism>
<dbReference type="InterPro" id="IPR042183">
    <property type="entry name" value="MmgE/PrpD_sf_1"/>
</dbReference>
<gene>
    <name evidence="4" type="ORF">DFR85_15835</name>
</gene>
<accession>A0A2U9IIG2</accession>
<protein>
    <submittedName>
        <fullName evidence="4">2-methylcitrate dehydratase</fullName>
    </submittedName>
</protein>
<dbReference type="SUPFAM" id="SSF103378">
    <property type="entry name" value="2-methylcitrate dehydratase PrpD"/>
    <property type="match status" value="1"/>
</dbReference>
<dbReference type="Gene3D" id="1.10.4100.10">
    <property type="entry name" value="2-methylcitrate dehydratase PrpD"/>
    <property type="match status" value="1"/>
</dbReference>
<dbReference type="InterPro" id="IPR036148">
    <property type="entry name" value="MmgE/PrpD_sf"/>
</dbReference>
<dbReference type="AlphaFoldDB" id="A0A2U9IIG2"/>
<dbReference type="Gene3D" id="3.30.1330.120">
    <property type="entry name" value="2-methylcitrate dehydratase PrpD"/>
    <property type="match status" value="1"/>
</dbReference>
<comment type="similarity">
    <text evidence="1">Belongs to the PrpD family.</text>
</comment>
<sequence>MELAEILAEYVSSVNYDDLKEKEIHEAKRRIIDSLAVAKASINSEPAKIVRTLLPSYPGDFLLLWGGNASPDIASFYNTLLIRYLDFNDTYLSLEPLHPSDMIGGLLALGKGKLGKDIILSIVVGYEIGTRLCDSTSLRKRGFDHVNFLEVAATAAASKLLNLKKEAIYNAISIALIPHIALRQTRSGKLSMWKAGAAAEAVRNAVFSTLLASKGFTGPVNPFSGNMGFKLIADIDISNFERMSTSKILETSLKKYPVEYHGEAAVEAALSIEYQGEIRKIYIQTYEAGVSILADKEKWNPDNKETADHSLPFIVASTLLTKKMWLENYSMIGDNQIRELMDKIEVMEKEEYTKVYPRELPIKLIIITDKGRFEKEIRSPRGYYNNPMTDKEVEEKAIKLGMNEKQISKLWEIDNMKVEEIVNP</sequence>
<evidence type="ECO:0000259" key="3">
    <source>
        <dbReference type="Pfam" id="PF19305"/>
    </source>
</evidence>
<dbReference type="Proteomes" id="UP000248044">
    <property type="component" value="Chromosome"/>
</dbReference>
<reference evidence="4 5" key="1">
    <citation type="submission" date="2018-05" db="EMBL/GenBank/DDBJ databases">
        <title>Complete Genome Sequences of Extremely Thermoacidophilic, Metal-Mobilizing Type-Strain Members of the Archaeal Family Sulfolobaceae: Acidianus brierleyi DSM-1651T, Acidianus sulfidivorans DSM-18786T, Metallosphaera hakonensis DSM-7519T, and Metallosphaera prunae DSM-10039T.</title>
        <authorList>
            <person name="Counts J.A."/>
            <person name="Kelly R.M."/>
        </authorList>
    </citation>
    <scope>NUCLEOTIDE SEQUENCE [LARGE SCALE GENOMIC DNA]</scope>
    <source>
        <strain evidence="4 5">DSM 1651</strain>
    </source>
</reference>
<evidence type="ECO:0000313" key="4">
    <source>
        <dbReference type="EMBL" id="AWR95832.1"/>
    </source>
</evidence>
<evidence type="ECO:0000313" key="5">
    <source>
        <dbReference type="Proteomes" id="UP000248044"/>
    </source>
</evidence>
<keyword evidence="5" id="KW-1185">Reference proteome</keyword>
<dbReference type="InterPro" id="IPR045336">
    <property type="entry name" value="MmgE_PrpD_N"/>
</dbReference>
<dbReference type="RefSeq" id="WP_110271710.1">
    <property type="nucleotide sequence ID" value="NZ_CP029289.2"/>
</dbReference>
<dbReference type="KEGG" id="abri:DFR85_15835"/>
<proteinExistence type="inferred from homology"/>
<dbReference type="PANTHER" id="PTHR16943">
    <property type="entry name" value="2-METHYLCITRATE DEHYDRATASE-RELATED"/>
    <property type="match status" value="1"/>
</dbReference>
<evidence type="ECO:0000256" key="1">
    <source>
        <dbReference type="ARBA" id="ARBA00006174"/>
    </source>
</evidence>
<dbReference type="InterPro" id="IPR045337">
    <property type="entry name" value="MmgE_PrpD_C"/>
</dbReference>